<feature type="compositionally biased region" description="Polar residues" evidence="2">
    <location>
        <begin position="614"/>
        <end position="629"/>
    </location>
</feature>
<dbReference type="PANTHER" id="PTHR15239:SF6">
    <property type="entry name" value="RIBOSOME QUALITY CONTROL COMPLEX SUBUNIT NEMF"/>
    <property type="match status" value="1"/>
</dbReference>
<dbReference type="GO" id="GO:1990116">
    <property type="term" value="P:ribosome-associated ubiquitin-dependent protein catabolic process"/>
    <property type="evidence" value="ECO:0007669"/>
    <property type="project" value="TreeGrafter"/>
</dbReference>
<reference evidence="4" key="1">
    <citation type="submission" date="2021-02" db="EMBL/GenBank/DDBJ databases">
        <authorList>
            <person name="Nowell W R."/>
        </authorList>
    </citation>
    <scope>NUCLEOTIDE SEQUENCE</scope>
    <source>
        <strain evidence="4">Ploen Becks lab</strain>
    </source>
</reference>
<keyword evidence="1" id="KW-0175">Coiled coil</keyword>
<feature type="compositionally biased region" description="Basic and acidic residues" evidence="2">
    <location>
        <begin position="498"/>
        <end position="515"/>
    </location>
</feature>
<protein>
    <recommendedName>
        <fullName evidence="3">NFACT RNA-binding domain-containing protein</fullName>
    </recommendedName>
</protein>
<comment type="caution">
    <text evidence="4">The sequence shown here is derived from an EMBL/GenBank/DDBJ whole genome shotgun (WGS) entry which is preliminary data.</text>
</comment>
<dbReference type="GO" id="GO:0072344">
    <property type="term" value="P:rescue of stalled ribosome"/>
    <property type="evidence" value="ECO:0007669"/>
    <property type="project" value="TreeGrafter"/>
</dbReference>
<feature type="region of interest" description="Disordered" evidence="2">
    <location>
        <begin position="409"/>
        <end position="468"/>
    </location>
</feature>
<name>A0A813M0B9_9BILA</name>
<feature type="compositionally biased region" description="Basic and acidic residues" evidence="2">
    <location>
        <begin position="413"/>
        <end position="446"/>
    </location>
</feature>
<dbReference type="AlphaFoldDB" id="A0A813M0B9"/>
<evidence type="ECO:0000256" key="2">
    <source>
        <dbReference type="SAM" id="MobiDB-lite"/>
    </source>
</evidence>
<dbReference type="GO" id="GO:1990112">
    <property type="term" value="C:RQC complex"/>
    <property type="evidence" value="ECO:0007669"/>
    <property type="project" value="TreeGrafter"/>
</dbReference>
<feature type="domain" description="NFACT RNA-binding" evidence="3">
    <location>
        <begin position="238"/>
        <end position="348"/>
    </location>
</feature>
<dbReference type="GO" id="GO:0043023">
    <property type="term" value="F:ribosomal large subunit binding"/>
    <property type="evidence" value="ECO:0007669"/>
    <property type="project" value="TreeGrafter"/>
</dbReference>
<evidence type="ECO:0000256" key="1">
    <source>
        <dbReference type="SAM" id="Coils"/>
    </source>
</evidence>
<dbReference type="InterPro" id="IPR008532">
    <property type="entry name" value="NFACT_RNA-bd"/>
</dbReference>
<feature type="coiled-coil region" evidence="1">
    <location>
        <begin position="42"/>
        <end position="93"/>
    </location>
</feature>
<proteinExistence type="predicted"/>
<feature type="compositionally biased region" description="Acidic residues" evidence="2">
    <location>
        <begin position="447"/>
        <end position="462"/>
    </location>
</feature>
<organism evidence="4 5">
    <name type="scientific">Brachionus calyciflorus</name>
    <dbReference type="NCBI Taxonomy" id="104777"/>
    <lineage>
        <taxon>Eukaryota</taxon>
        <taxon>Metazoa</taxon>
        <taxon>Spiralia</taxon>
        <taxon>Gnathifera</taxon>
        <taxon>Rotifera</taxon>
        <taxon>Eurotatoria</taxon>
        <taxon>Monogononta</taxon>
        <taxon>Pseudotrocha</taxon>
        <taxon>Ploima</taxon>
        <taxon>Brachionidae</taxon>
        <taxon>Brachionus</taxon>
    </lineage>
</organism>
<feature type="compositionally biased region" description="Basic and acidic residues" evidence="2">
    <location>
        <begin position="557"/>
        <end position="571"/>
    </location>
</feature>
<dbReference type="OrthoDB" id="207084at2759"/>
<dbReference type="Pfam" id="PF05670">
    <property type="entry name" value="NFACT-R_1"/>
    <property type="match status" value="1"/>
</dbReference>
<sequence length="641" mass="74511">MKNVIYFLIFFFIGSYDEFHPYLFKKYETASYIEFESFDKAVDEFFSKLESQKIEIKELNQNKEAVKKLENVKKDHQKRLEELKQSQTEDELKAKLIEYNLDLVDRAIYLVNNAIANQLDWKEIREIIEEAQEENHIVALAIKDLKLEINHIVLQLQDPDDEEGIIIRKVEIDLGLNAFRNSRRFYESKKHSIIKEQKTIDAGDKALKSAEKKTIELLKQASKIKTIGKSRKQYWFEKFYWFISSENYLIIGGRDQQQNEIVVKKYLKPGDLYVHADVQGASSVVIKNPSGNPVPPKTINEAGCMAVCYSVAWEAKVLTSAYWVNHNQVSKQAPSGEYLKTGSFMIRGKKNFIPQTALVFGFGILYKLDDESVFRHKDDRKVKTTDEEMLSEMNELNIEYDEVPIVEEDIEENEKNSDTEKTKSDLKIEDKHLDNEIQETEDKEKSEELEEEGEDEENDEEQNLFPETSFQIKLVSDLIDTSLKNDKISNEIEEIEEYSSKQKQTESKKIQEPPKKNQPLKRGQKSKLAKIKTKYKDQDEEDRELIMQYLAPGGKSAKTDEKSIKSNDKNPSKSKQIDNSNKKKSQQQQQQKQNKQNFTTDPKSIAIAKETLDPNFTSNQIKQDSNPNVNDEIEIEEDNIQ</sequence>
<dbReference type="EMBL" id="CAJNOC010000056">
    <property type="protein sequence ID" value="CAF0710373.1"/>
    <property type="molecule type" value="Genomic_DNA"/>
</dbReference>
<feature type="compositionally biased region" description="Low complexity" evidence="2">
    <location>
        <begin position="586"/>
        <end position="597"/>
    </location>
</feature>
<dbReference type="GO" id="GO:0000049">
    <property type="term" value="F:tRNA binding"/>
    <property type="evidence" value="ECO:0007669"/>
    <property type="project" value="TreeGrafter"/>
</dbReference>
<feature type="compositionally biased region" description="Basic residues" evidence="2">
    <location>
        <begin position="518"/>
        <end position="533"/>
    </location>
</feature>
<dbReference type="Proteomes" id="UP000663879">
    <property type="component" value="Unassembled WGS sequence"/>
</dbReference>
<evidence type="ECO:0000259" key="3">
    <source>
        <dbReference type="Pfam" id="PF05670"/>
    </source>
</evidence>
<dbReference type="PANTHER" id="PTHR15239">
    <property type="entry name" value="NUCLEAR EXPORT MEDIATOR FACTOR NEMF"/>
    <property type="match status" value="1"/>
</dbReference>
<feature type="non-terminal residue" evidence="4">
    <location>
        <position position="1"/>
    </location>
</feature>
<evidence type="ECO:0000313" key="5">
    <source>
        <dbReference type="Proteomes" id="UP000663879"/>
    </source>
</evidence>
<feature type="compositionally biased region" description="Acidic residues" evidence="2">
    <location>
        <begin position="631"/>
        <end position="641"/>
    </location>
</feature>
<keyword evidence="5" id="KW-1185">Reference proteome</keyword>
<feature type="region of interest" description="Disordered" evidence="2">
    <location>
        <begin position="495"/>
        <end position="641"/>
    </location>
</feature>
<accession>A0A813M0B9</accession>
<dbReference type="InterPro" id="IPR051608">
    <property type="entry name" value="RQC_Subunit_NEMF"/>
</dbReference>
<evidence type="ECO:0000313" key="4">
    <source>
        <dbReference type="EMBL" id="CAF0710373.1"/>
    </source>
</evidence>
<gene>
    <name evidence="4" type="ORF">OXX778_LOCUS963</name>
</gene>